<dbReference type="Proteomes" id="UP000500961">
    <property type="component" value="Chromosome"/>
</dbReference>
<organism evidence="2 3">
    <name type="scientific">Tenuifilum thalassicum</name>
    <dbReference type="NCBI Taxonomy" id="2590900"/>
    <lineage>
        <taxon>Bacteria</taxon>
        <taxon>Pseudomonadati</taxon>
        <taxon>Bacteroidota</taxon>
        <taxon>Bacteroidia</taxon>
        <taxon>Bacteroidales</taxon>
        <taxon>Tenuifilaceae</taxon>
        <taxon>Tenuifilum</taxon>
    </lineage>
</organism>
<dbReference type="PROSITE" id="PS51257">
    <property type="entry name" value="PROKAR_LIPOPROTEIN"/>
    <property type="match status" value="1"/>
</dbReference>
<accession>A0A7D4BCQ5</accession>
<evidence type="ECO:0000313" key="3">
    <source>
        <dbReference type="Proteomes" id="UP000500961"/>
    </source>
</evidence>
<dbReference type="RefSeq" id="WP_173072294.1">
    <property type="nucleotide sequence ID" value="NZ_CP041345.1"/>
</dbReference>
<reference evidence="2 3" key="1">
    <citation type="submission" date="2019-07" db="EMBL/GenBank/DDBJ databases">
        <title>Thalassofilum flectens gen. nov., sp. nov., a novel moderate thermophilic anaerobe from a shallow sea hot spring in Kunashir Island (Russia), representing a new family in the order Bacteroidales, and proposal of Thalassofilacea fam. nov.</title>
        <authorList>
            <person name="Kochetkova T.V."/>
            <person name="Podosokorskaya O.A."/>
            <person name="Novikov A."/>
            <person name="Elcheninov A.G."/>
            <person name="Toshchakov S.V."/>
            <person name="Kublanov I.V."/>
        </authorList>
    </citation>
    <scope>NUCLEOTIDE SEQUENCE [LARGE SCALE GENOMIC DNA]</scope>
    <source>
        <strain evidence="2 3">38-H</strain>
    </source>
</reference>
<evidence type="ECO:0000256" key="1">
    <source>
        <dbReference type="SAM" id="SignalP"/>
    </source>
</evidence>
<gene>
    <name evidence="2" type="ORF">FHG85_00335</name>
</gene>
<feature type="chain" id="PRO_5029733355" evidence="1">
    <location>
        <begin position="30"/>
        <end position="271"/>
    </location>
</feature>
<proteinExistence type="predicted"/>
<feature type="signal peptide" evidence="1">
    <location>
        <begin position="1"/>
        <end position="29"/>
    </location>
</feature>
<evidence type="ECO:0000313" key="2">
    <source>
        <dbReference type="EMBL" id="QKG78778.1"/>
    </source>
</evidence>
<dbReference type="AlphaFoldDB" id="A0A7D4BCQ5"/>
<name>A0A7D4BCQ5_9BACT</name>
<dbReference type="KEGG" id="ttz:FHG85_00335"/>
<keyword evidence="3" id="KW-1185">Reference proteome</keyword>
<sequence length="271" mass="30708">MKINTNTLKVLSIAFLSAMMMVSCGNKQAKQAEELETETKEQAFEEVTNYPIPTSFEVIQMINKAGASFIIGICNPVDNVGKYITEKDMAINLGIYGADLAYSTTYQMKQETLNYLKVSKDLVEKLNISAGFTPELAKKVEENLENKDSLILTITNSFYETYRYLVENEKESLSLLVVAGSWIEGVYITTQIAYTSRDNTEFIKILANQKAPLMKLMELMEPRKDVPEVKELMDKLAPVQEVYNQIEGENITNEQFEKLMEVITSVRESLV</sequence>
<keyword evidence="1" id="KW-0732">Signal</keyword>
<protein>
    <submittedName>
        <fullName evidence="2">Uncharacterized protein</fullName>
    </submittedName>
</protein>
<dbReference type="EMBL" id="CP041345">
    <property type="protein sequence ID" value="QKG78778.1"/>
    <property type="molecule type" value="Genomic_DNA"/>
</dbReference>